<dbReference type="Pfam" id="PF02453">
    <property type="entry name" value="Reticulon"/>
    <property type="match status" value="1"/>
</dbReference>
<keyword evidence="5 6" id="KW-0472">Membrane</keyword>
<dbReference type="InterPro" id="IPR009548">
    <property type="entry name" value="Prkrip1"/>
</dbReference>
<keyword evidence="3 6" id="KW-0256">Endoplasmic reticulum</keyword>
<evidence type="ECO:0000313" key="10">
    <source>
        <dbReference type="Proteomes" id="UP000327013"/>
    </source>
</evidence>
<evidence type="ECO:0000256" key="3">
    <source>
        <dbReference type="ARBA" id="ARBA00022824"/>
    </source>
</evidence>
<evidence type="ECO:0000256" key="7">
    <source>
        <dbReference type="SAM" id="MobiDB-lite"/>
    </source>
</evidence>
<keyword evidence="2 6" id="KW-0812">Transmembrane</keyword>
<dbReference type="GO" id="GO:0005789">
    <property type="term" value="C:endoplasmic reticulum membrane"/>
    <property type="evidence" value="ECO:0007669"/>
    <property type="project" value="UniProtKB-SubCell"/>
</dbReference>
<sequence>MSMGRPKELQVVNKPEPSAGSKALVEYTPPVFKEEEEDLEVKLRRILDNVPVRVSNTSGSSAGSGSGDFHQYRQMRRKEQDRLARMDVDYQRRKEVAEFNMRREERMKAAEERTAKKLADVLLWKNWYGGVVGLVSTTTLWCLFEVAGYNPLSFVANVLLLLVVILFFWAKSASLLNRPLPPIPDLEISEEFVAKAAGAMQVWINPALSIARDIAVGRNYKLSLKVAIGLWIASFIGGLFNFITLVFIGVLLSLSVPVVYDKFQDHIDEQLCVVLGILQMQYRKIDDNLLKKIPISLNKEKKTQ</sequence>
<proteinExistence type="predicted"/>
<reference evidence="9 10" key="1">
    <citation type="submission" date="2019-06" db="EMBL/GenBank/DDBJ databases">
        <title>A chromosomal-level reference genome of Carpinus fangiana (Coryloideae, Betulaceae).</title>
        <authorList>
            <person name="Yang X."/>
            <person name="Wang Z."/>
            <person name="Zhang L."/>
            <person name="Hao G."/>
            <person name="Liu J."/>
            <person name="Yang Y."/>
        </authorList>
    </citation>
    <scope>NUCLEOTIDE SEQUENCE [LARGE SCALE GENOMIC DNA]</scope>
    <source>
        <strain evidence="9">Cfa_2016G</strain>
        <tissue evidence="9">Leaf</tissue>
    </source>
</reference>
<keyword evidence="4 6" id="KW-1133">Transmembrane helix</keyword>
<dbReference type="GO" id="GO:0003725">
    <property type="term" value="F:double-stranded RNA binding"/>
    <property type="evidence" value="ECO:0007669"/>
    <property type="project" value="InterPro"/>
</dbReference>
<dbReference type="EMBL" id="CM017322">
    <property type="protein sequence ID" value="KAE8008025.1"/>
    <property type="molecule type" value="Genomic_DNA"/>
</dbReference>
<evidence type="ECO:0000256" key="6">
    <source>
        <dbReference type="RuleBase" id="RU363132"/>
    </source>
</evidence>
<name>A0A5N6QLN5_9ROSI</name>
<evidence type="ECO:0000256" key="4">
    <source>
        <dbReference type="ARBA" id="ARBA00022989"/>
    </source>
</evidence>
<dbReference type="PROSITE" id="PS50845">
    <property type="entry name" value="RETICULON"/>
    <property type="match status" value="1"/>
</dbReference>
<dbReference type="AlphaFoldDB" id="A0A5N6QLN5"/>
<gene>
    <name evidence="9" type="ORF">FH972_004575</name>
</gene>
<evidence type="ECO:0000256" key="2">
    <source>
        <dbReference type="ARBA" id="ARBA00022692"/>
    </source>
</evidence>
<protein>
    <recommendedName>
        <fullName evidence="6">Reticulon-like protein</fullName>
    </recommendedName>
</protein>
<feature type="domain" description="Reticulon" evidence="8">
    <location>
        <begin position="118"/>
        <end position="304"/>
    </location>
</feature>
<feature type="transmembrane region" description="Helical" evidence="6">
    <location>
        <begin position="228"/>
        <end position="252"/>
    </location>
</feature>
<dbReference type="PANTHER" id="PTHR10994:SF154">
    <property type="entry name" value="RETICULON-LIKE PROTEIN B11"/>
    <property type="match status" value="1"/>
</dbReference>
<dbReference type="InterPro" id="IPR003388">
    <property type="entry name" value="Reticulon"/>
</dbReference>
<accession>A0A5N6QLN5</accession>
<comment type="subcellular location">
    <subcellularLocation>
        <location evidence="1 6">Endoplasmic reticulum membrane</location>
        <topology evidence="1 6">Multi-pass membrane protein</topology>
    </subcellularLocation>
</comment>
<dbReference type="Proteomes" id="UP000327013">
    <property type="component" value="Chromosome 2"/>
</dbReference>
<organism evidence="9 10">
    <name type="scientific">Carpinus fangiana</name>
    <dbReference type="NCBI Taxonomy" id="176857"/>
    <lineage>
        <taxon>Eukaryota</taxon>
        <taxon>Viridiplantae</taxon>
        <taxon>Streptophyta</taxon>
        <taxon>Embryophyta</taxon>
        <taxon>Tracheophyta</taxon>
        <taxon>Spermatophyta</taxon>
        <taxon>Magnoliopsida</taxon>
        <taxon>eudicotyledons</taxon>
        <taxon>Gunneridae</taxon>
        <taxon>Pentapetalae</taxon>
        <taxon>rosids</taxon>
        <taxon>fabids</taxon>
        <taxon>Fagales</taxon>
        <taxon>Betulaceae</taxon>
        <taxon>Carpinus</taxon>
    </lineage>
</organism>
<feature type="region of interest" description="Disordered" evidence="7">
    <location>
        <begin position="1"/>
        <end position="22"/>
    </location>
</feature>
<keyword evidence="10" id="KW-1185">Reference proteome</keyword>
<dbReference type="Pfam" id="PF06658">
    <property type="entry name" value="DUF1168"/>
    <property type="match status" value="1"/>
</dbReference>
<dbReference type="PANTHER" id="PTHR10994">
    <property type="entry name" value="RETICULON"/>
    <property type="match status" value="1"/>
</dbReference>
<evidence type="ECO:0000256" key="5">
    <source>
        <dbReference type="ARBA" id="ARBA00023136"/>
    </source>
</evidence>
<dbReference type="InterPro" id="IPR045064">
    <property type="entry name" value="Reticulon-like"/>
</dbReference>
<evidence type="ECO:0000313" key="9">
    <source>
        <dbReference type="EMBL" id="KAE8008025.1"/>
    </source>
</evidence>
<feature type="transmembrane region" description="Helical" evidence="6">
    <location>
        <begin position="126"/>
        <end position="146"/>
    </location>
</feature>
<feature type="transmembrane region" description="Helical" evidence="6">
    <location>
        <begin position="152"/>
        <end position="170"/>
    </location>
</feature>
<evidence type="ECO:0000259" key="8">
    <source>
        <dbReference type="PROSITE" id="PS50845"/>
    </source>
</evidence>
<dbReference type="OrthoDB" id="567788at2759"/>
<dbReference type="GO" id="GO:0009617">
    <property type="term" value="P:response to bacterium"/>
    <property type="evidence" value="ECO:0007669"/>
    <property type="project" value="InterPro"/>
</dbReference>
<evidence type="ECO:0000256" key="1">
    <source>
        <dbReference type="ARBA" id="ARBA00004477"/>
    </source>
</evidence>